<dbReference type="Pfam" id="PF18464">
    <property type="entry name" value="PCSK9_C2"/>
    <property type="match status" value="1"/>
</dbReference>
<dbReference type="Gene3D" id="2.60.120.690">
    <property type="entry name" value="Proprotein convertase subtilisin/kexin type 9"/>
    <property type="match status" value="1"/>
</dbReference>
<comment type="caution">
    <text evidence="3">The sequence shown here is derived from an EMBL/GenBank/DDBJ whole genome shotgun (WGS) entry which is preliminary data.</text>
</comment>
<keyword evidence="4" id="KW-1185">Reference proteome</keyword>
<protein>
    <submittedName>
        <fullName evidence="3">Uncharacterized protein</fullName>
    </submittedName>
</protein>
<reference evidence="3 4" key="1">
    <citation type="journal article" date="2022" name="Gigascience">
        <title>A chromosome-level genome assembly and annotation of the desert horned lizard, Phrynosoma platyrhinos, provides insight into chromosomal rearrangements among reptiles.</title>
        <authorList>
            <person name="Koochekian N."/>
            <person name="Ascanio A."/>
            <person name="Farleigh K."/>
            <person name="Card D.C."/>
            <person name="Schield D.R."/>
            <person name="Castoe T.A."/>
            <person name="Jezkova T."/>
        </authorList>
    </citation>
    <scope>NUCLEOTIDE SEQUENCE [LARGE SCALE GENOMIC DNA]</scope>
    <source>
        <strain evidence="3">NK-2021</strain>
    </source>
</reference>
<sequence length="137" mass="14575">MYALTQTKLAGCSSHSLAGDFSGNIRPVLKTENNFDRCIGQPGAAVHASCCHAPSLECKVQEYSSLEHTGKIMVTCDGGWTLTGCNAQSHGSHPLGAYSVDNTCVVMSSPGSHRTAAVAICCRKRLLETEKHSSTYK</sequence>
<dbReference type="Pfam" id="PF18463">
    <property type="entry name" value="PCSK9_C3"/>
    <property type="match status" value="1"/>
</dbReference>
<accession>A0ABQ7SMP6</accession>
<dbReference type="InterPro" id="IPR041052">
    <property type="entry name" value="PCSK9_C2"/>
</dbReference>
<dbReference type="InterPro" id="IPR041051">
    <property type="entry name" value="PCSK9_C3"/>
</dbReference>
<proteinExistence type="predicted"/>
<dbReference type="Proteomes" id="UP000826234">
    <property type="component" value="Unassembled WGS sequence"/>
</dbReference>
<organism evidence="3 4">
    <name type="scientific">Phrynosoma platyrhinos</name>
    <name type="common">Desert horned lizard</name>
    <dbReference type="NCBI Taxonomy" id="52577"/>
    <lineage>
        <taxon>Eukaryota</taxon>
        <taxon>Metazoa</taxon>
        <taxon>Chordata</taxon>
        <taxon>Craniata</taxon>
        <taxon>Vertebrata</taxon>
        <taxon>Euteleostomi</taxon>
        <taxon>Lepidosauria</taxon>
        <taxon>Squamata</taxon>
        <taxon>Bifurcata</taxon>
        <taxon>Unidentata</taxon>
        <taxon>Episquamata</taxon>
        <taxon>Toxicofera</taxon>
        <taxon>Iguania</taxon>
        <taxon>Phrynosomatidae</taxon>
        <taxon>Phrynosomatinae</taxon>
        <taxon>Phrynosoma</taxon>
    </lineage>
</organism>
<feature type="domain" description="Proprotein convertase subtilisin/kexin type 9 C-terminal" evidence="1">
    <location>
        <begin position="52"/>
        <end position="125"/>
    </location>
</feature>
<feature type="domain" description="Proprotein convertase subtilisin/kexin type 9 C-terminal" evidence="2">
    <location>
        <begin position="9"/>
        <end position="50"/>
    </location>
</feature>
<gene>
    <name evidence="3" type="ORF">JD844_017925</name>
</gene>
<name>A0ABQ7SMP6_PHRPL</name>
<evidence type="ECO:0000313" key="4">
    <source>
        <dbReference type="Proteomes" id="UP000826234"/>
    </source>
</evidence>
<evidence type="ECO:0000259" key="1">
    <source>
        <dbReference type="Pfam" id="PF18463"/>
    </source>
</evidence>
<evidence type="ECO:0000259" key="2">
    <source>
        <dbReference type="Pfam" id="PF18464"/>
    </source>
</evidence>
<dbReference type="EMBL" id="JAIPUX010005289">
    <property type="protein sequence ID" value="KAH0618577.1"/>
    <property type="molecule type" value="Genomic_DNA"/>
</dbReference>
<evidence type="ECO:0000313" key="3">
    <source>
        <dbReference type="EMBL" id="KAH0618577.1"/>
    </source>
</evidence>